<organism evidence="3 4">
    <name type="scientific">Agromyces mariniharenae</name>
    <dbReference type="NCBI Taxonomy" id="2604423"/>
    <lineage>
        <taxon>Bacteria</taxon>
        <taxon>Bacillati</taxon>
        <taxon>Actinomycetota</taxon>
        <taxon>Actinomycetes</taxon>
        <taxon>Micrococcales</taxon>
        <taxon>Microbacteriaceae</taxon>
        <taxon>Agromyces</taxon>
    </lineage>
</organism>
<evidence type="ECO:0000256" key="2">
    <source>
        <dbReference type="SAM" id="Phobius"/>
    </source>
</evidence>
<feature type="transmembrane region" description="Helical" evidence="2">
    <location>
        <begin position="156"/>
        <end position="180"/>
    </location>
</feature>
<evidence type="ECO:0008006" key="5">
    <source>
        <dbReference type="Google" id="ProtNLM"/>
    </source>
</evidence>
<accession>A0A5S4V0P6</accession>
<feature type="compositionally biased region" description="Pro residues" evidence="1">
    <location>
        <begin position="44"/>
        <end position="58"/>
    </location>
</feature>
<dbReference type="RefSeq" id="WP_148731945.1">
    <property type="nucleotide sequence ID" value="NZ_VSSB01000001.1"/>
</dbReference>
<keyword evidence="2" id="KW-1133">Transmembrane helix</keyword>
<dbReference type="Proteomes" id="UP000325243">
    <property type="component" value="Unassembled WGS sequence"/>
</dbReference>
<keyword evidence="2" id="KW-0812">Transmembrane</keyword>
<evidence type="ECO:0000313" key="4">
    <source>
        <dbReference type="Proteomes" id="UP000325243"/>
    </source>
</evidence>
<feature type="region of interest" description="Disordered" evidence="1">
    <location>
        <begin position="1"/>
        <end position="109"/>
    </location>
</feature>
<sequence>MGTPRRKERMQVSDHDWQAPGAPAPRSNESDAAGTAPDGGSVPPVVPPGPAAPPPPAQPTYGQPASPPPAQPGYGQPAFPPPAQPAHGQPAYGQPTYGQPTYGPPSYAAPGTYPAPAAGGWTPPPKPGLLPLRPLGFGTLLWAPFRTLRRNPAPTFGSGLIVQLVSVVATAAVFVPFLVFTFSRVEGATTADVDAIMSGAVGALLLLFLVPVGISLVASAFLQGVMVVDVATGTVGDRLGFGALWKRAAKRIGPLIGWTLLIALALVVAVAFLVLVVVLAASVSTTGLVVGIVIALVLGLGLVVVGAWVGVKLALVPSVIVLERSGIRQAIARSWRLTDGFFWRTFGVLLLVAVILNFAAQVVVQPVSIVGTLLGIVIDPNATGAYLTITIITTVVTTVLSLLIGAITAVVQAALVAVVYIDLRMRKEGLDLELQRFVERREAGEPSDDPYRAPAAAAPTAGSEQPASWS</sequence>
<feature type="transmembrane region" description="Helical" evidence="2">
    <location>
        <begin position="287"/>
        <end position="320"/>
    </location>
</feature>
<evidence type="ECO:0000313" key="3">
    <source>
        <dbReference type="EMBL" id="TYL52482.1"/>
    </source>
</evidence>
<feature type="compositionally biased region" description="Low complexity" evidence="1">
    <location>
        <begin position="85"/>
        <end position="95"/>
    </location>
</feature>
<feature type="transmembrane region" description="Helical" evidence="2">
    <location>
        <begin position="341"/>
        <end position="364"/>
    </location>
</feature>
<dbReference type="AlphaFoldDB" id="A0A5S4V0P6"/>
<evidence type="ECO:0000256" key="1">
    <source>
        <dbReference type="SAM" id="MobiDB-lite"/>
    </source>
</evidence>
<feature type="transmembrane region" description="Helical" evidence="2">
    <location>
        <begin position="384"/>
        <end position="417"/>
    </location>
</feature>
<name>A0A5S4V0P6_9MICO</name>
<reference evidence="3 4" key="1">
    <citation type="submission" date="2019-08" db="EMBL/GenBank/DDBJ databases">
        <authorList>
            <person name="Hu J."/>
        </authorList>
    </citation>
    <scope>NUCLEOTIDE SEQUENCE [LARGE SCALE GENOMIC DNA]</scope>
    <source>
        <strain evidence="3 4">NEAU-184</strain>
    </source>
</reference>
<dbReference type="EMBL" id="VSSB01000001">
    <property type="protein sequence ID" value="TYL52482.1"/>
    <property type="molecule type" value="Genomic_DNA"/>
</dbReference>
<keyword evidence="2" id="KW-0472">Membrane</keyword>
<feature type="region of interest" description="Disordered" evidence="1">
    <location>
        <begin position="441"/>
        <end position="470"/>
    </location>
</feature>
<keyword evidence="4" id="KW-1185">Reference proteome</keyword>
<gene>
    <name evidence="3" type="ORF">FYC51_01615</name>
</gene>
<protein>
    <recommendedName>
        <fullName evidence="5">Glycerophosphoryl diester phosphodiesterase membrane domain-containing protein</fullName>
    </recommendedName>
</protein>
<feature type="compositionally biased region" description="Low complexity" evidence="1">
    <location>
        <begin position="452"/>
        <end position="470"/>
    </location>
</feature>
<comment type="caution">
    <text evidence="3">The sequence shown here is derived from an EMBL/GenBank/DDBJ whole genome shotgun (WGS) entry which is preliminary data.</text>
</comment>
<feature type="transmembrane region" description="Helical" evidence="2">
    <location>
        <begin position="255"/>
        <end position="281"/>
    </location>
</feature>
<proteinExistence type="predicted"/>
<feature type="transmembrane region" description="Helical" evidence="2">
    <location>
        <begin position="200"/>
        <end position="222"/>
    </location>
</feature>